<dbReference type="EMBL" id="GISG01145822">
    <property type="protein sequence ID" value="MBA4646370.1"/>
    <property type="molecule type" value="Transcribed_RNA"/>
</dbReference>
<accession>A0A7C8ZN32</accession>
<proteinExistence type="predicted"/>
<dbReference type="GO" id="GO:0032259">
    <property type="term" value="P:methylation"/>
    <property type="evidence" value="ECO:0007669"/>
    <property type="project" value="UniProtKB-KW"/>
</dbReference>
<dbReference type="EC" id="2.1.1.141" evidence="5"/>
<evidence type="ECO:0000256" key="2">
    <source>
        <dbReference type="ARBA" id="ARBA00022679"/>
    </source>
</evidence>
<dbReference type="Gene3D" id="1.10.1200.270">
    <property type="entry name" value="Methyltransferase, alpha-helical capping domain"/>
    <property type="match status" value="1"/>
</dbReference>
<evidence type="ECO:0000256" key="3">
    <source>
        <dbReference type="ARBA" id="ARBA00022723"/>
    </source>
</evidence>
<dbReference type="AlphaFoldDB" id="A0A7C8ZN32"/>
<organism evidence="5">
    <name type="scientific">Opuntia streptacantha</name>
    <name type="common">Prickly pear cactus</name>
    <name type="synonym">Opuntia cardona</name>
    <dbReference type="NCBI Taxonomy" id="393608"/>
    <lineage>
        <taxon>Eukaryota</taxon>
        <taxon>Viridiplantae</taxon>
        <taxon>Streptophyta</taxon>
        <taxon>Embryophyta</taxon>
        <taxon>Tracheophyta</taxon>
        <taxon>Spermatophyta</taxon>
        <taxon>Magnoliopsida</taxon>
        <taxon>eudicotyledons</taxon>
        <taxon>Gunneridae</taxon>
        <taxon>Pentapetalae</taxon>
        <taxon>Caryophyllales</taxon>
        <taxon>Cactineae</taxon>
        <taxon>Cactaceae</taxon>
        <taxon>Opuntioideae</taxon>
        <taxon>Opuntia</taxon>
    </lineage>
</organism>
<reference evidence="5" key="1">
    <citation type="journal article" date="2013" name="J. Plant Res.">
        <title>Effect of fungi and light on seed germination of three Opuntia species from semiarid lands of central Mexico.</title>
        <authorList>
            <person name="Delgado-Sanchez P."/>
            <person name="Jimenez-Bremont J.F."/>
            <person name="Guerrero-Gonzalez Mde L."/>
            <person name="Flores J."/>
        </authorList>
    </citation>
    <scope>NUCLEOTIDE SEQUENCE</scope>
    <source>
        <tissue evidence="5">Cladode</tissue>
    </source>
</reference>
<name>A0A7C8ZN32_OPUST</name>
<dbReference type="InterPro" id="IPR029063">
    <property type="entry name" value="SAM-dependent_MTases_sf"/>
</dbReference>
<keyword evidence="2 5" id="KW-0808">Transferase</keyword>
<evidence type="ECO:0000256" key="1">
    <source>
        <dbReference type="ARBA" id="ARBA00022603"/>
    </source>
</evidence>
<protein>
    <submittedName>
        <fullName evidence="5">Jasmonate O-methyltransferase</fullName>
        <ecNumber evidence="5">2.1.1.141</ecNumber>
    </submittedName>
</protein>
<dbReference type="InterPro" id="IPR042086">
    <property type="entry name" value="MeTrfase_capping"/>
</dbReference>
<evidence type="ECO:0000313" key="5">
    <source>
        <dbReference type="EMBL" id="MBA4646370.1"/>
    </source>
</evidence>
<keyword evidence="3" id="KW-0479">Metal-binding</keyword>
<keyword evidence="1 5" id="KW-0489">Methyltransferase</keyword>
<reference evidence="5" key="2">
    <citation type="submission" date="2020-07" db="EMBL/GenBank/DDBJ databases">
        <authorList>
            <person name="Vera ALvarez R."/>
            <person name="Arias-Moreno D.M."/>
            <person name="Jimenez-Jacinto V."/>
            <person name="Jimenez-Bremont J.F."/>
            <person name="Swaminathan K."/>
            <person name="Moose S.P."/>
            <person name="Guerrero-Gonzalez M.L."/>
            <person name="Marino-Ramirez L."/>
            <person name="Landsman D."/>
            <person name="Rodriguez-Kessler M."/>
            <person name="Delgado-Sanchez P."/>
        </authorList>
    </citation>
    <scope>NUCLEOTIDE SEQUENCE</scope>
    <source>
        <tissue evidence="5">Cladode</tissue>
    </source>
</reference>
<dbReference type="PANTHER" id="PTHR31009">
    <property type="entry name" value="S-ADENOSYL-L-METHIONINE:CARBOXYL METHYLTRANSFERASE FAMILY PROTEIN"/>
    <property type="match status" value="1"/>
</dbReference>
<keyword evidence="4" id="KW-0460">Magnesium</keyword>
<dbReference type="GO" id="GO:0030795">
    <property type="term" value="F:methyl jasmonate methylesterase activity"/>
    <property type="evidence" value="ECO:0007669"/>
    <property type="project" value="UniProtKB-EC"/>
</dbReference>
<dbReference type="GO" id="GO:0046872">
    <property type="term" value="F:metal ion binding"/>
    <property type="evidence" value="ECO:0007669"/>
    <property type="project" value="UniProtKB-KW"/>
</dbReference>
<sequence length="145" mass="16635">MVFTALGNIKSTDPSPMYELLGSALYDMVLEGIIKEEKLDKFNMPIYLASAEEARQLIEAEGSFVVNRLETFTIDWSVDITQNLNSRAKFVMETARAAYESLLSRAFGEAIIDELFIRFKKRVHKHFERQTCEYLSILVSLTKRA</sequence>
<dbReference type="InterPro" id="IPR005299">
    <property type="entry name" value="MeTrfase_7"/>
</dbReference>
<dbReference type="Pfam" id="PF03492">
    <property type="entry name" value="Methyltransf_7"/>
    <property type="match status" value="1"/>
</dbReference>
<dbReference type="SUPFAM" id="SSF53335">
    <property type="entry name" value="S-adenosyl-L-methionine-dependent methyltransferases"/>
    <property type="match status" value="1"/>
</dbReference>
<evidence type="ECO:0000256" key="4">
    <source>
        <dbReference type="ARBA" id="ARBA00022842"/>
    </source>
</evidence>